<organism evidence="1 2">
    <name type="scientific">Nostoc flagelliforme FACHB-838</name>
    <dbReference type="NCBI Taxonomy" id="2692904"/>
    <lineage>
        <taxon>Bacteria</taxon>
        <taxon>Bacillati</taxon>
        <taxon>Cyanobacteriota</taxon>
        <taxon>Cyanophyceae</taxon>
        <taxon>Nostocales</taxon>
        <taxon>Nostocaceae</taxon>
        <taxon>Nostoc</taxon>
    </lineage>
</organism>
<evidence type="ECO:0000313" key="1">
    <source>
        <dbReference type="EMBL" id="MBD2535210.1"/>
    </source>
</evidence>
<dbReference type="Proteomes" id="UP000623440">
    <property type="component" value="Unassembled WGS sequence"/>
</dbReference>
<accession>A0ABR8E112</accession>
<sequence>MSNTQNTLRTNYEVYRQAVKAYPQRTSLELALGVNDNSVEKAEPVNK</sequence>
<comment type="caution">
    <text evidence="1">The sequence shown here is derived from an EMBL/GenBank/DDBJ whole genome shotgun (WGS) entry which is preliminary data.</text>
</comment>
<keyword evidence="2" id="KW-1185">Reference proteome</keyword>
<gene>
    <name evidence="1" type="ORF">H6G97_39695</name>
</gene>
<evidence type="ECO:0000313" key="2">
    <source>
        <dbReference type="Proteomes" id="UP000623440"/>
    </source>
</evidence>
<dbReference type="RefSeq" id="WP_190946063.1">
    <property type="nucleotide sequence ID" value="NZ_JACJSI010000247.1"/>
</dbReference>
<name>A0ABR8E112_9NOSO</name>
<dbReference type="EMBL" id="JACJSI010000247">
    <property type="protein sequence ID" value="MBD2535210.1"/>
    <property type="molecule type" value="Genomic_DNA"/>
</dbReference>
<reference evidence="1 2" key="1">
    <citation type="journal article" date="2020" name="ISME J.">
        <title>Comparative genomics reveals insights into cyanobacterial evolution and habitat adaptation.</title>
        <authorList>
            <person name="Chen M.Y."/>
            <person name="Teng W.K."/>
            <person name="Zhao L."/>
            <person name="Hu C.X."/>
            <person name="Zhou Y.K."/>
            <person name="Han B.P."/>
            <person name="Song L.R."/>
            <person name="Shu W.S."/>
        </authorList>
    </citation>
    <scope>NUCLEOTIDE SEQUENCE [LARGE SCALE GENOMIC DNA]</scope>
    <source>
        <strain evidence="1 2">FACHB-838</strain>
    </source>
</reference>
<proteinExistence type="predicted"/>
<protein>
    <submittedName>
        <fullName evidence="1">Uncharacterized protein</fullName>
    </submittedName>
</protein>